<dbReference type="AlphaFoldDB" id="A0A7X3F0Q6"/>
<organism evidence="1 2">
    <name type="scientific">Pseudomonas monteilii</name>
    <dbReference type="NCBI Taxonomy" id="76759"/>
    <lineage>
        <taxon>Bacteria</taxon>
        <taxon>Pseudomonadati</taxon>
        <taxon>Pseudomonadota</taxon>
        <taxon>Gammaproteobacteria</taxon>
        <taxon>Pseudomonadales</taxon>
        <taxon>Pseudomonadaceae</taxon>
        <taxon>Pseudomonas</taxon>
    </lineage>
</organism>
<dbReference type="Proteomes" id="UP000440965">
    <property type="component" value="Unassembled WGS sequence"/>
</dbReference>
<sequence>MDLMALIQQALEASGKLRDLSKKVEDADFKMILADLHNALADAKLESGELKMKLAWAQEEIVRLKQLIEQRDKGKPTYSSEGVYTFEGEAGRFCTACWDSDERKMRLTDLASEFRFVGQWECPKCHAGYGAKDA</sequence>
<protein>
    <submittedName>
        <fullName evidence="1">Uncharacterized protein</fullName>
    </submittedName>
</protein>
<name>A0A7X3F0Q6_9PSED</name>
<gene>
    <name evidence="1" type="ORF">F9Z43_06610</name>
</gene>
<accession>A0A7X3F0Q6</accession>
<comment type="caution">
    <text evidence="1">The sequence shown here is derived from an EMBL/GenBank/DDBJ whole genome shotgun (WGS) entry which is preliminary data.</text>
</comment>
<dbReference type="RefSeq" id="WP_156867025.1">
    <property type="nucleotide sequence ID" value="NZ_JBFUNT010000026.1"/>
</dbReference>
<evidence type="ECO:0000313" key="2">
    <source>
        <dbReference type="Proteomes" id="UP000440965"/>
    </source>
</evidence>
<evidence type="ECO:0000313" key="1">
    <source>
        <dbReference type="EMBL" id="MVF49007.1"/>
    </source>
</evidence>
<reference evidence="1 2" key="1">
    <citation type="submission" date="2019-10" db="EMBL/GenBank/DDBJ databases">
        <title>XDR Pseudomonas monteilii producing IMP-16 from LCR.</title>
        <authorList>
            <person name="Ballaben A."/>
            <person name="Doi Y."/>
        </authorList>
    </citation>
    <scope>NUCLEOTIDE SEQUENCE [LARGE SCALE GENOMIC DNA]</scope>
    <source>
        <strain evidence="1 2">597/14</strain>
    </source>
</reference>
<proteinExistence type="predicted"/>
<dbReference type="EMBL" id="WEIK01000004">
    <property type="protein sequence ID" value="MVF49007.1"/>
    <property type="molecule type" value="Genomic_DNA"/>
</dbReference>